<evidence type="ECO:0000256" key="2">
    <source>
        <dbReference type="ARBA" id="ARBA00023002"/>
    </source>
</evidence>
<dbReference type="AlphaFoldDB" id="A0A0G1CB55"/>
<dbReference type="PRINTS" id="PR00078">
    <property type="entry name" value="G3PDHDRGNASE"/>
</dbReference>
<feature type="binding site" evidence="5">
    <location>
        <position position="320"/>
    </location>
    <ligand>
        <name>NAD(+)</name>
        <dbReference type="ChEBI" id="CHEBI:57540"/>
    </ligand>
</feature>
<keyword evidence="5" id="KW-0520">NAD</keyword>
<protein>
    <submittedName>
        <fullName evidence="9">Glyceraldehyde-3-phosphate dehydrogenase, type I</fullName>
    </submittedName>
</protein>
<feature type="binding site" evidence="4">
    <location>
        <position position="237"/>
    </location>
    <ligand>
        <name>D-glyceraldehyde 3-phosphate</name>
        <dbReference type="ChEBI" id="CHEBI:59776"/>
    </ligand>
</feature>
<evidence type="ECO:0000256" key="3">
    <source>
        <dbReference type="PIRSR" id="PIRSR000149-1"/>
    </source>
</evidence>
<dbReference type="InterPro" id="IPR020829">
    <property type="entry name" value="GlycerAld_3-P_DH_cat"/>
</dbReference>
<dbReference type="SUPFAM" id="SSF51735">
    <property type="entry name" value="NAD(P)-binding Rossmann-fold domains"/>
    <property type="match status" value="1"/>
</dbReference>
<dbReference type="Pfam" id="PF00044">
    <property type="entry name" value="Gp_dh_N"/>
    <property type="match status" value="1"/>
</dbReference>
<dbReference type="InterPro" id="IPR020831">
    <property type="entry name" value="GlycerAld/Erythrose_P_DH"/>
</dbReference>
<dbReference type="InterPro" id="IPR020828">
    <property type="entry name" value="GlycerAld_3-P_DH_NAD(P)-bd"/>
</dbReference>
<feature type="active site" description="Nucleophile" evidence="3">
    <location>
        <position position="154"/>
    </location>
</feature>
<dbReference type="InterPro" id="IPR036291">
    <property type="entry name" value="NAD(P)-bd_dom_sf"/>
</dbReference>
<evidence type="ECO:0000259" key="8">
    <source>
        <dbReference type="SMART" id="SM00846"/>
    </source>
</evidence>
<feature type="binding site" evidence="4">
    <location>
        <position position="184"/>
    </location>
    <ligand>
        <name>D-glyceraldehyde 3-phosphate</name>
        <dbReference type="ChEBI" id="CHEBI:59776"/>
    </ligand>
</feature>
<evidence type="ECO:0000313" key="10">
    <source>
        <dbReference type="Proteomes" id="UP000034810"/>
    </source>
</evidence>
<name>A0A0G1CB55_9BACT</name>
<dbReference type="GO" id="GO:0016620">
    <property type="term" value="F:oxidoreductase activity, acting on the aldehyde or oxo group of donors, NAD or NADP as acceptor"/>
    <property type="evidence" value="ECO:0007669"/>
    <property type="project" value="InterPro"/>
</dbReference>
<dbReference type="PANTHER" id="PTHR43148">
    <property type="entry name" value="GLYCERALDEHYDE-3-PHOSPHATE DEHYDROGENASE 2"/>
    <property type="match status" value="1"/>
</dbReference>
<evidence type="ECO:0000256" key="5">
    <source>
        <dbReference type="PIRSR" id="PIRSR000149-3"/>
    </source>
</evidence>
<accession>A0A0G1CB55</accession>
<proteinExistence type="inferred from homology"/>
<dbReference type="EMBL" id="LCFA01000008">
    <property type="protein sequence ID" value="KKS82624.1"/>
    <property type="molecule type" value="Genomic_DNA"/>
</dbReference>
<dbReference type="SMART" id="SM00846">
    <property type="entry name" value="Gp_dh_N"/>
    <property type="match status" value="1"/>
</dbReference>
<dbReference type="GO" id="GO:0006006">
    <property type="term" value="P:glucose metabolic process"/>
    <property type="evidence" value="ECO:0007669"/>
    <property type="project" value="InterPro"/>
</dbReference>
<organism evidence="9 10">
    <name type="scientific">Candidatus Wolfebacteria bacterium GW2011_GWC1_43_10</name>
    <dbReference type="NCBI Taxonomy" id="1619011"/>
    <lineage>
        <taxon>Bacteria</taxon>
        <taxon>Candidatus Wolfeibacteriota</taxon>
    </lineage>
</organism>
<feature type="binding site" evidence="5">
    <location>
        <begin position="10"/>
        <end position="11"/>
    </location>
    <ligand>
        <name>NAD(+)</name>
        <dbReference type="ChEBI" id="CHEBI:57540"/>
    </ligand>
</feature>
<dbReference type="PIRSF" id="PIRSF000149">
    <property type="entry name" value="GAP_DH"/>
    <property type="match status" value="1"/>
</dbReference>
<evidence type="ECO:0000313" key="9">
    <source>
        <dbReference type="EMBL" id="KKS82624.1"/>
    </source>
</evidence>
<comment type="similarity">
    <text evidence="1 7">Belongs to the glyceraldehyde-3-phosphate dehydrogenase family.</text>
</comment>
<feature type="binding site" evidence="4">
    <location>
        <begin position="153"/>
        <end position="155"/>
    </location>
    <ligand>
        <name>D-glyceraldehyde 3-phosphate</name>
        <dbReference type="ChEBI" id="CHEBI:59776"/>
    </ligand>
</feature>
<feature type="binding site" evidence="4">
    <location>
        <begin position="214"/>
        <end position="215"/>
    </location>
    <ligand>
        <name>D-glyceraldehyde 3-phosphate</name>
        <dbReference type="ChEBI" id="CHEBI:59776"/>
    </ligand>
</feature>
<feature type="site" description="Activates thiol group during catalysis" evidence="6">
    <location>
        <position position="181"/>
    </location>
</feature>
<dbReference type="Pfam" id="PF02800">
    <property type="entry name" value="Gp_dh_C"/>
    <property type="match status" value="1"/>
</dbReference>
<sequence length="340" mass="37000">MKIAINGFGRIGRLFFRQALEERGVNVVAINDLGSLENLAYLLKYDTVYRTWNKEIEIDSAKNILSVDGKKIHFLQEKDPTKLPWGALDIDIVIESTGAFESYERAKTHLESGAKRVLLTAPAKDQDGEIGKTILIGLNEDKLSSCKISSNASCTTNAASPVMAVLSKEPGIKKAVLNTVHAYTATQNIVDGPVRGEDYRRGRAAAQNISPSTTGAATAVARALPELEGKFDGIALRVPVICGSVADITFVAKRVTSVEEINEILTKAAQSSEWQGVLKVTKDPIVSSDIIGESYGAIVDLKFTKVIDGDLVKVLSWYDNEWGYASTLVKHLLKIKDVLH</sequence>
<dbReference type="PATRIC" id="fig|1619011.3.peg.364"/>
<dbReference type="CDD" id="cd18126">
    <property type="entry name" value="GAPDH_I_C"/>
    <property type="match status" value="1"/>
</dbReference>
<dbReference type="SUPFAM" id="SSF55347">
    <property type="entry name" value="Glyceraldehyde-3-phosphate dehydrogenase-like, C-terminal domain"/>
    <property type="match status" value="1"/>
</dbReference>
<dbReference type="FunFam" id="3.40.50.720:FF:000001">
    <property type="entry name" value="Glyceraldehyde-3-phosphate dehydrogenase"/>
    <property type="match status" value="1"/>
</dbReference>
<dbReference type="FunFam" id="3.30.360.10:FF:000002">
    <property type="entry name" value="Glyceraldehyde-3-phosphate dehydrogenase"/>
    <property type="match status" value="1"/>
</dbReference>
<evidence type="ECO:0000256" key="7">
    <source>
        <dbReference type="RuleBase" id="RU000397"/>
    </source>
</evidence>
<dbReference type="NCBIfam" id="TIGR01534">
    <property type="entry name" value="GAPDH-I"/>
    <property type="match status" value="1"/>
</dbReference>
<evidence type="ECO:0000256" key="1">
    <source>
        <dbReference type="ARBA" id="ARBA00007406"/>
    </source>
</evidence>
<dbReference type="CDD" id="cd05214">
    <property type="entry name" value="GAPDH_I_N"/>
    <property type="match status" value="1"/>
</dbReference>
<dbReference type="Gene3D" id="3.40.50.720">
    <property type="entry name" value="NAD(P)-binding Rossmann-like Domain"/>
    <property type="match status" value="1"/>
</dbReference>
<feature type="domain" description="Glyceraldehyde 3-phosphate dehydrogenase NAD(P) binding" evidence="8">
    <location>
        <begin position="1"/>
        <end position="154"/>
    </location>
</feature>
<dbReference type="GO" id="GO:0050661">
    <property type="term" value="F:NADP binding"/>
    <property type="evidence" value="ECO:0007669"/>
    <property type="project" value="InterPro"/>
</dbReference>
<keyword evidence="2" id="KW-0560">Oxidoreductase</keyword>
<dbReference type="Proteomes" id="UP000034810">
    <property type="component" value="Unassembled WGS sequence"/>
</dbReference>
<dbReference type="Gene3D" id="3.30.360.10">
    <property type="entry name" value="Dihydrodipicolinate Reductase, domain 2"/>
    <property type="match status" value="1"/>
</dbReference>
<gene>
    <name evidence="9" type="ORF">UV58_C0008G0011</name>
</gene>
<dbReference type="GO" id="GO:0051287">
    <property type="term" value="F:NAD binding"/>
    <property type="evidence" value="ECO:0007669"/>
    <property type="project" value="InterPro"/>
</dbReference>
<feature type="binding site" evidence="5">
    <location>
        <position position="32"/>
    </location>
    <ligand>
        <name>NAD(+)</name>
        <dbReference type="ChEBI" id="CHEBI:57540"/>
    </ligand>
</feature>
<comment type="caution">
    <text evidence="9">The sequence shown here is derived from an EMBL/GenBank/DDBJ whole genome shotgun (WGS) entry which is preliminary data.</text>
</comment>
<dbReference type="InterPro" id="IPR006424">
    <property type="entry name" value="Glyceraldehyde-3-P_DH_1"/>
</dbReference>
<evidence type="ECO:0000256" key="6">
    <source>
        <dbReference type="PIRSR" id="PIRSR000149-4"/>
    </source>
</evidence>
<reference evidence="9 10" key="1">
    <citation type="journal article" date="2015" name="Nature">
        <title>rRNA introns, odd ribosomes, and small enigmatic genomes across a large radiation of phyla.</title>
        <authorList>
            <person name="Brown C.T."/>
            <person name="Hug L.A."/>
            <person name="Thomas B.C."/>
            <person name="Sharon I."/>
            <person name="Castelle C.J."/>
            <person name="Singh A."/>
            <person name="Wilkins M.J."/>
            <person name="Williams K.H."/>
            <person name="Banfield J.F."/>
        </authorList>
    </citation>
    <scope>NUCLEOTIDE SEQUENCE [LARGE SCALE GENOMIC DNA]</scope>
</reference>
<evidence type="ECO:0000256" key="4">
    <source>
        <dbReference type="PIRSR" id="PIRSR000149-2"/>
    </source>
</evidence>
<keyword evidence="5" id="KW-0547">Nucleotide-binding</keyword>
<feature type="binding site" evidence="5">
    <location>
        <position position="120"/>
    </location>
    <ligand>
        <name>NAD(+)</name>
        <dbReference type="ChEBI" id="CHEBI:57540"/>
    </ligand>
</feature>